<comment type="caution">
    <text evidence="1">The sequence shown here is derived from an EMBL/GenBank/DDBJ whole genome shotgun (WGS) entry which is preliminary data.</text>
</comment>
<dbReference type="Proteomes" id="UP001482620">
    <property type="component" value="Unassembled WGS sequence"/>
</dbReference>
<proteinExistence type="predicted"/>
<keyword evidence="2" id="KW-1185">Reference proteome</keyword>
<protein>
    <submittedName>
        <fullName evidence="1">Uncharacterized protein</fullName>
    </submittedName>
</protein>
<accession>A0ABV0U679</accession>
<reference evidence="1 2" key="1">
    <citation type="submission" date="2021-06" db="EMBL/GenBank/DDBJ databases">
        <authorList>
            <person name="Palmer J.M."/>
        </authorList>
    </citation>
    <scope>NUCLEOTIDE SEQUENCE [LARGE SCALE GENOMIC DNA]</scope>
    <source>
        <strain evidence="2">if_2019</strain>
        <tissue evidence="1">Muscle</tissue>
    </source>
</reference>
<evidence type="ECO:0000313" key="2">
    <source>
        <dbReference type="Proteomes" id="UP001482620"/>
    </source>
</evidence>
<organism evidence="1 2">
    <name type="scientific">Ilyodon furcidens</name>
    <name type="common">goldbreast splitfin</name>
    <dbReference type="NCBI Taxonomy" id="33524"/>
    <lineage>
        <taxon>Eukaryota</taxon>
        <taxon>Metazoa</taxon>
        <taxon>Chordata</taxon>
        <taxon>Craniata</taxon>
        <taxon>Vertebrata</taxon>
        <taxon>Euteleostomi</taxon>
        <taxon>Actinopterygii</taxon>
        <taxon>Neopterygii</taxon>
        <taxon>Teleostei</taxon>
        <taxon>Neoteleostei</taxon>
        <taxon>Acanthomorphata</taxon>
        <taxon>Ovalentaria</taxon>
        <taxon>Atherinomorphae</taxon>
        <taxon>Cyprinodontiformes</taxon>
        <taxon>Goodeidae</taxon>
        <taxon>Ilyodon</taxon>
    </lineage>
</organism>
<sequence>MGYPTDVDTGCYGSRSWRWRNAVKDLQIAVSAPGGFLPRETPAKDLIVGSSRQPQSAICWGIVWLDRPEFLSQTGSKVSPPVAAPYLPWPVPPFHFHRPGETEAQTIETSHHATVETLRDER</sequence>
<dbReference type="EMBL" id="JAHRIQ010058338">
    <property type="protein sequence ID" value="MEQ2239653.1"/>
    <property type="molecule type" value="Genomic_DNA"/>
</dbReference>
<gene>
    <name evidence="1" type="ORF">ILYODFUR_006629</name>
</gene>
<evidence type="ECO:0000313" key="1">
    <source>
        <dbReference type="EMBL" id="MEQ2239653.1"/>
    </source>
</evidence>
<name>A0ABV0U679_9TELE</name>